<dbReference type="AlphaFoldDB" id="A0A0K9NX24"/>
<comment type="caution">
    <text evidence="1">The sequence shown here is derived from an EMBL/GenBank/DDBJ whole genome shotgun (WGS) entry which is preliminary data.</text>
</comment>
<protein>
    <submittedName>
        <fullName evidence="1">Uncharacterized protein</fullName>
    </submittedName>
</protein>
<dbReference type="Proteomes" id="UP000036987">
    <property type="component" value="Unassembled WGS sequence"/>
</dbReference>
<sequence length="138" mass="16395">MTRELQTIYGRLRLRFAERQRKTSNGNRRLRTATDDARTATEDFDLRKIAICGRSQTCGRRDLRKTRFADDAICDLRFADDAIAICRRRDCDLQTTRLRFAEDDANCRRRLKTTCRRRVCDLQKTTCRRSRFAEDCDF</sequence>
<proteinExistence type="predicted"/>
<evidence type="ECO:0000313" key="2">
    <source>
        <dbReference type="Proteomes" id="UP000036987"/>
    </source>
</evidence>
<reference evidence="2" key="1">
    <citation type="journal article" date="2016" name="Nature">
        <title>The genome of the seagrass Zostera marina reveals angiosperm adaptation to the sea.</title>
        <authorList>
            <person name="Olsen J.L."/>
            <person name="Rouze P."/>
            <person name="Verhelst B."/>
            <person name="Lin Y.-C."/>
            <person name="Bayer T."/>
            <person name="Collen J."/>
            <person name="Dattolo E."/>
            <person name="De Paoli E."/>
            <person name="Dittami S."/>
            <person name="Maumus F."/>
            <person name="Michel G."/>
            <person name="Kersting A."/>
            <person name="Lauritano C."/>
            <person name="Lohaus R."/>
            <person name="Toepel M."/>
            <person name="Tonon T."/>
            <person name="Vanneste K."/>
            <person name="Amirebrahimi M."/>
            <person name="Brakel J."/>
            <person name="Bostroem C."/>
            <person name="Chovatia M."/>
            <person name="Grimwood J."/>
            <person name="Jenkins J.W."/>
            <person name="Jueterbock A."/>
            <person name="Mraz A."/>
            <person name="Stam W.T."/>
            <person name="Tice H."/>
            <person name="Bornberg-Bauer E."/>
            <person name="Green P.J."/>
            <person name="Pearson G.A."/>
            <person name="Procaccini G."/>
            <person name="Duarte C.M."/>
            <person name="Schmutz J."/>
            <person name="Reusch T.B.H."/>
            <person name="Van de Peer Y."/>
        </authorList>
    </citation>
    <scope>NUCLEOTIDE SEQUENCE [LARGE SCALE GENOMIC DNA]</scope>
    <source>
        <strain evidence="2">cv. Finnish</strain>
    </source>
</reference>
<keyword evidence="2" id="KW-1185">Reference proteome</keyword>
<dbReference type="EMBL" id="LFYR01001491">
    <property type="protein sequence ID" value="KMZ61346.1"/>
    <property type="molecule type" value="Genomic_DNA"/>
</dbReference>
<accession>A0A0K9NX24</accession>
<evidence type="ECO:0000313" key="1">
    <source>
        <dbReference type="EMBL" id="KMZ61346.1"/>
    </source>
</evidence>
<name>A0A0K9NX24_ZOSMR</name>
<organism evidence="1 2">
    <name type="scientific">Zostera marina</name>
    <name type="common">Eelgrass</name>
    <dbReference type="NCBI Taxonomy" id="29655"/>
    <lineage>
        <taxon>Eukaryota</taxon>
        <taxon>Viridiplantae</taxon>
        <taxon>Streptophyta</taxon>
        <taxon>Embryophyta</taxon>
        <taxon>Tracheophyta</taxon>
        <taxon>Spermatophyta</taxon>
        <taxon>Magnoliopsida</taxon>
        <taxon>Liliopsida</taxon>
        <taxon>Zosteraceae</taxon>
        <taxon>Zostera</taxon>
    </lineage>
</organism>
<gene>
    <name evidence="1" type="ORF">ZOSMA_531G00060</name>
</gene>